<comment type="similarity">
    <text evidence="4">Belongs to the cyclic nucleotide phosphodiesterase class-III family.</text>
</comment>
<accession>A0A0G3EQ48</accession>
<reference evidence="7" key="1">
    <citation type="submission" date="2015-06" db="EMBL/GenBank/DDBJ databases">
        <authorList>
            <person name="Lim Y.L."/>
            <person name="Ee R."/>
            <person name="Yong D."/>
            <person name="How K.Y."/>
            <person name="Yin W.F."/>
            <person name="Chan K.G."/>
        </authorList>
    </citation>
    <scope>NUCLEOTIDE SEQUENCE [LARGE SCALE GENOMIC DNA]</scope>
    <source>
        <strain evidence="7">DSM 25325</strain>
    </source>
</reference>
<dbReference type="Pfam" id="PF00149">
    <property type="entry name" value="Metallophos"/>
    <property type="match status" value="1"/>
</dbReference>
<sequence length="275" mass="30851">MILCQISDMHIKRPGERAYQRVDTAAYLRRAVTHLNQLWPRPDAVVMTGDLVDSGDPLEYAHLRALLGDLQIPYYLCAGNHDSRAALRAAFPEHTYLRQNAEFVQYAVDLGPLRLISLDTQDYPNPGGRLCERRLDWLSDQLAMAGGRPVVITMHHPPFPTGIGHMDEIGMSSPDLDRLREIVQRHSNVERILCGHLHRPIHARFAGTIASTCPSPAHQVALDLRPDAPSAFMMEPPSYQLHWWQADTGLVTHAGFCDAYEGPYPFHDADGKLIP</sequence>
<keyword evidence="3" id="KW-0408">Iron</keyword>
<dbReference type="GO" id="GO:0004112">
    <property type="term" value="F:cyclic-nucleotide phosphodiesterase activity"/>
    <property type="evidence" value="ECO:0007669"/>
    <property type="project" value="InterPro"/>
</dbReference>
<dbReference type="Gene3D" id="3.60.21.40">
    <property type="entry name" value="GpdQ, catalytic alpha/beta sandwich domain"/>
    <property type="match status" value="1"/>
</dbReference>
<organism evidence="6 7">
    <name type="scientific">Pandoraea thiooxydans</name>
    <dbReference type="NCBI Taxonomy" id="445709"/>
    <lineage>
        <taxon>Bacteria</taxon>
        <taxon>Pseudomonadati</taxon>
        <taxon>Pseudomonadota</taxon>
        <taxon>Betaproteobacteria</taxon>
        <taxon>Burkholderiales</taxon>
        <taxon>Burkholderiaceae</taxon>
        <taxon>Pandoraea</taxon>
    </lineage>
</organism>
<evidence type="ECO:0000256" key="4">
    <source>
        <dbReference type="ARBA" id="ARBA00025742"/>
    </source>
</evidence>
<dbReference type="EMBL" id="CP011568">
    <property type="protein sequence ID" value="AKJ68154.1"/>
    <property type="molecule type" value="Genomic_DNA"/>
</dbReference>
<dbReference type="PANTHER" id="PTHR42988">
    <property type="entry name" value="PHOSPHOHYDROLASE"/>
    <property type="match status" value="1"/>
</dbReference>
<dbReference type="InterPro" id="IPR050884">
    <property type="entry name" value="CNP_phosphodiesterase-III"/>
</dbReference>
<gene>
    <name evidence="6" type="ORF">ABW99_07955</name>
</gene>
<evidence type="ECO:0000256" key="3">
    <source>
        <dbReference type="ARBA" id="ARBA00023004"/>
    </source>
</evidence>
<dbReference type="InterPro" id="IPR042281">
    <property type="entry name" value="GpdQ_beta-strand"/>
</dbReference>
<dbReference type="PATRIC" id="fig|445709.3.peg.1701"/>
<dbReference type="GO" id="GO:0046872">
    <property type="term" value="F:metal ion binding"/>
    <property type="evidence" value="ECO:0007669"/>
    <property type="project" value="UniProtKB-KW"/>
</dbReference>
<dbReference type="InterPro" id="IPR004843">
    <property type="entry name" value="Calcineurin-like_PHP"/>
</dbReference>
<dbReference type="InterPro" id="IPR042283">
    <property type="entry name" value="GpdQ_catalytic"/>
</dbReference>
<evidence type="ECO:0000313" key="7">
    <source>
        <dbReference type="Proteomes" id="UP000036700"/>
    </source>
</evidence>
<dbReference type="KEGG" id="ptx:ABW99_07955"/>
<feature type="domain" description="Calcineurin-like phosphoesterase" evidence="5">
    <location>
        <begin position="4"/>
        <end position="200"/>
    </location>
</feature>
<dbReference type="InterPro" id="IPR026575">
    <property type="entry name" value="GpdQ/CpdA-like"/>
</dbReference>
<dbReference type="Proteomes" id="UP000036700">
    <property type="component" value="Chromosome"/>
</dbReference>
<dbReference type="OrthoDB" id="9784378at2"/>
<proteinExistence type="inferred from homology"/>
<evidence type="ECO:0000256" key="2">
    <source>
        <dbReference type="ARBA" id="ARBA00022801"/>
    </source>
</evidence>
<keyword evidence="7" id="KW-1185">Reference proteome</keyword>
<dbReference type="SUPFAM" id="SSF56300">
    <property type="entry name" value="Metallo-dependent phosphatases"/>
    <property type="match status" value="1"/>
</dbReference>
<dbReference type="RefSeq" id="WP_047213974.1">
    <property type="nucleotide sequence ID" value="NZ_CP011568.3"/>
</dbReference>
<dbReference type="Gene3D" id="3.30.750.180">
    <property type="entry name" value="GpdQ, beta-strand dimerisation domain"/>
    <property type="match status" value="1"/>
</dbReference>
<keyword evidence="1" id="KW-0479">Metal-binding</keyword>
<name>A0A0G3EQ48_9BURK</name>
<dbReference type="CDD" id="cd07402">
    <property type="entry name" value="MPP_GpdQ"/>
    <property type="match status" value="1"/>
</dbReference>
<dbReference type="STRING" id="445709.ABW99_07955"/>
<dbReference type="InterPro" id="IPR029052">
    <property type="entry name" value="Metallo-depent_PP-like"/>
</dbReference>
<evidence type="ECO:0000259" key="5">
    <source>
        <dbReference type="Pfam" id="PF00149"/>
    </source>
</evidence>
<protein>
    <submittedName>
        <fullName evidence="6">Metallophosphatase</fullName>
    </submittedName>
</protein>
<evidence type="ECO:0000313" key="6">
    <source>
        <dbReference type="EMBL" id="AKJ68154.1"/>
    </source>
</evidence>
<dbReference type="AlphaFoldDB" id="A0A0G3EQ48"/>
<evidence type="ECO:0000256" key="1">
    <source>
        <dbReference type="ARBA" id="ARBA00022723"/>
    </source>
</evidence>
<dbReference type="PANTHER" id="PTHR42988:SF2">
    <property type="entry name" value="CYCLIC NUCLEOTIDE PHOSPHODIESTERASE CBUA0032-RELATED"/>
    <property type="match status" value="1"/>
</dbReference>
<keyword evidence="2" id="KW-0378">Hydrolase</keyword>